<organism evidence="2 3">
    <name type="scientific">Vitreoscilla stercoraria</name>
    <dbReference type="NCBI Taxonomy" id="61"/>
    <lineage>
        <taxon>Bacteria</taxon>
        <taxon>Pseudomonadati</taxon>
        <taxon>Pseudomonadota</taxon>
        <taxon>Betaproteobacteria</taxon>
        <taxon>Neisseriales</taxon>
        <taxon>Neisseriaceae</taxon>
        <taxon>Vitreoscilla</taxon>
    </lineage>
</organism>
<proteinExistence type="predicted"/>
<evidence type="ECO:0000313" key="3">
    <source>
        <dbReference type="Proteomes" id="UP000832034"/>
    </source>
</evidence>
<sequence length="151" mass="17079">MKAWILGLSASLILCANSAFAQSKNTIPATFQDTWVNIASPSERDVVCQNGFAHANFDNAKKLHVIDISPEQIVHHHFSAKGHTVRINLDTLRFREHSDSVIRGTSRREYIADNNKPNESRIYKAYSYHYSLKDDALKVGALPQETFYRCG</sequence>
<reference evidence="2" key="2">
    <citation type="journal article" date="2022" name="Res Sq">
        <title>Evolution of multicellular longitudinally dividing oral cavity symbionts (Neisseriaceae).</title>
        <authorList>
            <person name="Nyongesa S."/>
            <person name="Weber P."/>
            <person name="Bernet E."/>
            <person name="Pullido F."/>
            <person name="Nieckarz M."/>
            <person name="Delaby M."/>
            <person name="Nieves C."/>
            <person name="Viehboeck T."/>
            <person name="Krause N."/>
            <person name="Rivera-Millot A."/>
            <person name="Nakamura A."/>
            <person name="Vischer N."/>
            <person name="VanNieuwenhze M."/>
            <person name="Brun Y."/>
            <person name="Cava F."/>
            <person name="Bulgheresi S."/>
            <person name="Veyrier F."/>
        </authorList>
    </citation>
    <scope>NUCLEOTIDE SEQUENCE</scope>
    <source>
        <strain evidence="2">SAG 1488-6</strain>
    </source>
</reference>
<keyword evidence="1" id="KW-0732">Signal</keyword>
<keyword evidence="3" id="KW-1185">Reference proteome</keyword>
<feature type="signal peptide" evidence="1">
    <location>
        <begin position="1"/>
        <end position="21"/>
    </location>
</feature>
<evidence type="ECO:0000313" key="2">
    <source>
        <dbReference type="EMBL" id="UOO91877.1"/>
    </source>
</evidence>
<name>A0ABY4E8T7_VITST</name>
<gene>
    <name evidence="2" type="ORF">LVJ81_09560</name>
</gene>
<evidence type="ECO:0000256" key="1">
    <source>
        <dbReference type="SAM" id="SignalP"/>
    </source>
</evidence>
<feature type="chain" id="PRO_5047468948" evidence="1">
    <location>
        <begin position="22"/>
        <end position="151"/>
    </location>
</feature>
<dbReference type="Proteomes" id="UP000832034">
    <property type="component" value="Chromosome"/>
</dbReference>
<accession>A0ABY4E8T7</accession>
<dbReference type="RefSeq" id="WP_019957382.1">
    <property type="nucleotide sequence ID" value="NZ_CP091512.1"/>
</dbReference>
<reference evidence="2" key="1">
    <citation type="submission" date="2021-12" db="EMBL/GenBank/DDBJ databases">
        <authorList>
            <person name="Veyrier F.J."/>
        </authorList>
    </citation>
    <scope>NUCLEOTIDE SEQUENCE</scope>
    <source>
        <strain evidence="2">SAG 1488-6</strain>
    </source>
</reference>
<protein>
    <submittedName>
        <fullName evidence="2">Uncharacterized protein</fullName>
    </submittedName>
</protein>
<dbReference type="EMBL" id="CP091512">
    <property type="protein sequence ID" value="UOO91877.1"/>
    <property type="molecule type" value="Genomic_DNA"/>
</dbReference>